<organism evidence="2 4">
    <name type="scientific">Clostridium tepidum</name>
    <dbReference type="NCBI Taxonomy" id="1962263"/>
    <lineage>
        <taxon>Bacteria</taxon>
        <taxon>Bacillati</taxon>
        <taxon>Bacillota</taxon>
        <taxon>Clostridia</taxon>
        <taxon>Eubacteriales</taxon>
        <taxon>Clostridiaceae</taxon>
        <taxon>Clostridium</taxon>
    </lineage>
</organism>
<dbReference type="Proteomes" id="UP000190206">
    <property type="component" value="Unassembled WGS sequence"/>
</dbReference>
<evidence type="ECO:0000313" key="4">
    <source>
        <dbReference type="Proteomes" id="UP000190256"/>
    </source>
</evidence>
<dbReference type="EMBL" id="MRAD01000007">
    <property type="protein sequence ID" value="OOO62215.1"/>
    <property type="molecule type" value="Genomic_DNA"/>
</dbReference>
<dbReference type="AlphaFoldDB" id="A0A1S9I1G0"/>
<dbReference type="EMBL" id="MRAE01000035">
    <property type="protein sequence ID" value="OOO64174.1"/>
    <property type="molecule type" value="Genomic_DNA"/>
</dbReference>
<protein>
    <recommendedName>
        <fullName evidence="5">FeoB-associated Cys-rich membrane protein</fullName>
    </recommendedName>
</protein>
<proteinExistence type="predicted"/>
<sequence>MATFIIGTLVIGLFVFVGYKVYKDKKNGNCCSGSCCDCHSSCKPTKSK</sequence>
<accession>A0A1S9I1G0</accession>
<dbReference type="RefSeq" id="WP_078024369.1">
    <property type="nucleotide sequence ID" value="NZ_JADPGM010000005.1"/>
</dbReference>
<dbReference type="Proteomes" id="UP000190256">
    <property type="component" value="Unassembled WGS sequence"/>
</dbReference>
<comment type="caution">
    <text evidence="2">The sequence shown here is derived from an EMBL/GenBank/DDBJ whole genome shotgun (WGS) entry which is preliminary data.</text>
</comment>
<evidence type="ECO:0000313" key="1">
    <source>
        <dbReference type="EMBL" id="OOO62215.1"/>
    </source>
</evidence>
<evidence type="ECO:0000313" key="3">
    <source>
        <dbReference type="Proteomes" id="UP000190206"/>
    </source>
</evidence>
<dbReference type="Pfam" id="PF12669">
    <property type="entry name" value="FeoB_associated"/>
    <property type="match status" value="1"/>
</dbReference>
<evidence type="ECO:0000313" key="2">
    <source>
        <dbReference type="EMBL" id="OOO64174.1"/>
    </source>
</evidence>
<evidence type="ECO:0008006" key="5">
    <source>
        <dbReference type="Google" id="ProtNLM"/>
    </source>
</evidence>
<name>A0A1S9I1G0_9CLOT</name>
<dbReference type="STRING" id="1962263.BS637_08840"/>
<gene>
    <name evidence="1" type="ORF">BS637_08840</name>
    <name evidence="2" type="ORF">BS638_11650</name>
</gene>
<keyword evidence="3" id="KW-1185">Reference proteome</keyword>
<reference evidence="1 3" key="2">
    <citation type="submission" date="2016-12" db="EMBL/GenBank/DDBJ databases">
        <title>Clostridium tepidum sp. nov., a close relative of Clostridium sporogenes and Clostridium botulinum Group I.</title>
        <authorList>
            <person name="Dobritsa A.P."/>
            <person name="Kutumbaka K."/>
            <person name="Werner K."/>
            <person name="Samadpour M."/>
        </authorList>
    </citation>
    <scope>NUCLEOTIDE SEQUENCE [LARGE SCALE GENOMIC DNA]</scope>
    <source>
        <strain evidence="1 3">PE</strain>
    </source>
</reference>
<reference evidence="2 4" key="1">
    <citation type="submission" date="2016-12" db="EMBL/GenBank/DDBJ databases">
        <title>Clostridium tepidum sp. nov., a close relative of Clostridium sporogenes and Clostridium botulinum Group I.</title>
        <authorList>
            <person name="Dobritsa A.P."/>
            <person name="Kutumbaka K.K."/>
            <person name="Werner K."/>
            <person name="Wiedmann M."/>
            <person name="Asmus A."/>
            <person name="Samadpour M."/>
        </authorList>
    </citation>
    <scope>NUCLEOTIDE SEQUENCE [LARGE SCALE GENOMIC DNA]</scope>
    <source>
        <strain evidence="2 4">IEH 97212</strain>
    </source>
</reference>